<keyword evidence="2" id="KW-0547">Nucleotide-binding</keyword>
<evidence type="ECO:0000256" key="6">
    <source>
        <dbReference type="SAM" id="MobiDB-lite"/>
    </source>
</evidence>
<dbReference type="Proteomes" id="UP000676246">
    <property type="component" value="Unassembled WGS sequence"/>
</dbReference>
<dbReference type="SUPFAM" id="SSF52540">
    <property type="entry name" value="P-loop containing nucleoside triphosphate hydrolases"/>
    <property type="match status" value="1"/>
</dbReference>
<evidence type="ECO:0000256" key="5">
    <source>
        <dbReference type="ARBA" id="ARBA00023635"/>
    </source>
</evidence>
<gene>
    <name evidence="9" type="ORF">KAK03_24440</name>
</gene>
<dbReference type="NCBIfam" id="TIGR00929">
    <property type="entry name" value="VirB4_CagE"/>
    <property type="match status" value="1"/>
</dbReference>
<dbReference type="InterPro" id="IPR051162">
    <property type="entry name" value="T4SS_component"/>
</dbReference>
<organism evidence="9 10">
    <name type="scientific">Ideonella alba</name>
    <dbReference type="NCBI Taxonomy" id="2824118"/>
    <lineage>
        <taxon>Bacteria</taxon>
        <taxon>Pseudomonadati</taxon>
        <taxon>Pseudomonadota</taxon>
        <taxon>Betaproteobacteria</taxon>
        <taxon>Burkholderiales</taxon>
        <taxon>Sphaerotilaceae</taxon>
        <taxon>Ideonella</taxon>
    </lineage>
</organism>
<accession>A0A941BHY0</accession>
<comment type="similarity">
    <text evidence="1">Belongs to the TrbE/VirB4 family.</text>
</comment>
<proteinExistence type="inferred from homology"/>
<evidence type="ECO:0000259" key="7">
    <source>
        <dbReference type="Pfam" id="PF03135"/>
    </source>
</evidence>
<evidence type="ECO:0000256" key="1">
    <source>
        <dbReference type="ARBA" id="ARBA00006512"/>
    </source>
</evidence>
<dbReference type="RefSeq" id="WP_210857297.1">
    <property type="nucleotide sequence ID" value="NZ_JAGQDD010000037.1"/>
</dbReference>
<dbReference type="EMBL" id="JAGQDD010000037">
    <property type="protein sequence ID" value="MBQ0933632.1"/>
    <property type="molecule type" value="Genomic_DNA"/>
</dbReference>
<protein>
    <recommendedName>
        <fullName evidence="5">Type IV secretion system protein virB4</fullName>
    </recommendedName>
</protein>
<evidence type="ECO:0000256" key="4">
    <source>
        <dbReference type="ARBA" id="ARBA00023026"/>
    </source>
</evidence>
<name>A0A941BHY0_9BURK</name>
<keyword evidence="10" id="KW-1185">Reference proteome</keyword>
<evidence type="ECO:0000313" key="9">
    <source>
        <dbReference type="EMBL" id="MBQ0933632.1"/>
    </source>
</evidence>
<dbReference type="GO" id="GO:0005524">
    <property type="term" value="F:ATP binding"/>
    <property type="evidence" value="ECO:0007669"/>
    <property type="project" value="UniProtKB-KW"/>
</dbReference>
<dbReference type="AlphaFoldDB" id="A0A941BHY0"/>
<dbReference type="Pfam" id="PF19044">
    <property type="entry name" value="P-loop_TraG"/>
    <property type="match status" value="1"/>
</dbReference>
<dbReference type="Pfam" id="PF03135">
    <property type="entry name" value="CagE_TrbE_VirB"/>
    <property type="match status" value="1"/>
</dbReference>
<keyword evidence="4" id="KW-0843">Virulence</keyword>
<dbReference type="InterPro" id="IPR043964">
    <property type="entry name" value="P-loop_TraG"/>
</dbReference>
<evidence type="ECO:0000256" key="3">
    <source>
        <dbReference type="ARBA" id="ARBA00022840"/>
    </source>
</evidence>
<dbReference type="InterPro" id="IPR004346">
    <property type="entry name" value="CagE_TrbE_VirB"/>
</dbReference>
<dbReference type="Gene3D" id="3.40.50.300">
    <property type="entry name" value="P-loop containing nucleotide triphosphate hydrolases"/>
    <property type="match status" value="1"/>
</dbReference>
<reference evidence="9 10" key="1">
    <citation type="submission" date="2021-04" db="EMBL/GenBank/DDBJ databases">
        <title>The genome sequence of Ideonella sp. 3Y2.</title>
        <authorList>
            <person name="Liu Y."/>
        </authorList>
    </citation>
    <scope>NUCLEOTIDE SEQUENCE [LARGE SCALE GENOMIC DNA]</scope>
    <source>
        <strain evidence="9 10">3Y2</strain>
    </source>
</reference>
<evidence type="ECO:0000313" key="10">
    <source>
        <dbReference type="Proteomes" id="UP000676246"/>
    </source>
</evidence>
<sequence>MLGMSEHPRAPTAQARPGGHQLRPRLWNRALAENPLARFIPFSSQVSPHDVITRGGDYLRVWRLDGVPFECADEHQITERHEAMCSLLRNLAGGQWAVWTHRLHQLVEDRLQDPPEPGFARDLSGAYQAKLGERPMMSNELYLTLVYRPNASRVSRALQPRQRTRAAIAEAQAQALRVMEERTALVGRVLRGFGPELLGTREQQGRTYSEVAEFLGFLVNGWWRPIPMTAGPLYRTLPTTRLSFGGDKLELRQGDQRRYAALVDIKEYADAVEPGTLNALLYEDSEFIETQSFSILPRREAMRALELQRDQLIASDDAVASQVAEMDGALNDLGDGQFCMGEYHYSLVVFGQAGHGSVTDAGRRAAQAIGAVGEASSLQMAPVDLVADAAWFAQMPGNWQWRPRDAKLSSRAFAALASGHNFARGKRDGNPWGEALALLRTPSGQPFYLNLHSSPEGEDSADKKLPGNTLIIGSTGVGKTTLEMFLLTLTRKWNPAPRLVLFDLDRGCEIAIRALGGRYFTLEAGKPTHLNPLRFEPTPARIQFWEQLVRTCIATPALPLLPADERAIAEAVRAVAMMPAPLRRFSTVQQNLPKSGENSLYERLGRWCEGGALGWVFDGDRATGDNRLVDLQAAQVIGFDSTEFLDLPEVRTPVMMVLLQMMEELVNGERLIYVISEFWKALDHEIFSDFAKQKQKTIRKQNGLGIFDTQSPSDVLRHPIGRTMVEQSVTKIFLANPEAVREEYVDGFGLTQAEFDIVRSLGAQGGRRFLIKQGHASAVCELDLSGLDDFITVLSATTDNVTLLDAIRERHGNDPSQWLPVLLAEVQDRRLRNAGRAA</sequence>
<dbReference type="Gene3D" id="1.10.8.730">
    <property type="match status" value="1"/>
</dbReference>
<feature type="region of interest" description="Disordered" evidence="6">
    <location>
        <begin position="1"/>
        <end position="22"/>
    </location>
</feature>
<dbReference type="PANTHER" id="PTHR30121">
    <property type="entry name" value="UNCHARACTERIZED PROTEIN YJGR-RELATED"/>
    <property type="match status" value="1"/>
</dbReference>
<keyword evidence="3" id="KW-0067">ATP-binding</keyword>
<feature type="domain" description="CagE TrbE VirB component of type IV transporter system central" evidence="7">
    <location>
        <begin position="197"/>
        <end position="404"/>
    </location>
</feature>
<evidence type="ECO:0000256" key="2">
    <source>
        <dbReference type="ARBA" id="ARBA00022741"/>
    </source>
</evidence>
<dbReference type="PANTHER" id="PTHR30121:SF12">
    <property type="entry name" value="TYPE IV SECRETION SYSTEM PROTEIN CAGE"/>
    <property type="match status" value="1"/>
</dbReference>
<feature type="domain" description="TraG P-loop" evidence="8">
    <location>
        <begin position="652"/>
        <end position="761"/>
    </location>
</feature>
<comment type="caution">
    <text evidence="9">The sequence shown here is derived from an EMBL/GenBank/DDBJ whole genome shotgun (WGS) entry which is preliminary data.</text>
</comment>
<dbReference type="InterPro" id="IPR018145">
    <property type="entry name" value="CagE_TrbE_VirB_cntrl_dom"/>
</dbReference>
<dbReference type="InterPro" id="IPR027417">
    <property type="entry name" value="P-loop_NTPase"/>
</dbReference>
<evidence type="ECO:0000259" key="8">
    <source>
        <dbReference type="Pfam" id="PF19044"/>
    </source>
</evidence>